<dbReference type="Gene3D" id="3.30.420.10">
    <property type="entry name" value="Ribonuclease H-like superfamily/Ribonuclease H"/>
    <property type="match status" value="1"/>
</dbReference>
<dbReference type="Proteomes" id="UP000054477">
    <property type="component" value="Unassembled WGS sequence"/>
</dbReference>
<gene>
    <name evidence="2" type="ORF">K443DRAFT_36323</name>
</gene>
<reference evidence="2 3" key="1">
    <citation type="submission" date="2014-04" db="EMBL/GenBank/DDBJ databases">
        <authorList>
            <consortium name="DOE Joint Genome Institute"/>
            <person name="Kuo A."/>
            <person name="Kohler A."/>
            <person name="Nagy L.G."/>
            <person name="Floudas D."/>
            <person name="Copeland A."/>
            <person name="Barry K.W."/>
            <person name="Cichocki N."/>
            <person name="Veneault-Fourrey C."/>
            <person name="LaButti K."/>
            <person name="Lindquist E.A."/>
            <person name="Lipzen A."/>
            <person name="Lundell T."/>
            <person name="Morin E."/>
            <person name="Murat C."/>
            <person name="Sun H."/>
            <person name="Tunlid A."/>
            <person name="Henrissat B."/>
            <person name="Grigoriev I.V."/>
            <person name="Hibbett D.S."/>
            <person name="Martin F."/>
            <person name="Nordberg H.P."/>
            <person name="Cantor M.N."/>
            <person name="Hua S.X."/>
        </authorList>
    </citation>
    <scope>NUCLEOTIDE SEQUENCE [LARGE SCALE GENOMIC DNA]</scope>
    <source>
        <strain evidence="2 3">LaAM-08-1</strain>
    </source>
</reference>
<keyword evidence="3" id="KW-1185">Reference proteome</keyword>
<sequence>IYGMDESGFLMAYTGKERVVGGRGTKTQHKQGGANWENVTAVVTICADGTTVRPLIIFKGKKIRASWDAYSFTCSEDGWTDAKIGYRWLSEVFDPETKAKAAGWKRVLILDGHSSHYTAEFLKYACENDIIVLGYPPHCTHALQGLDVVCFARMKEAWKKVISQLEDETKAAVSKPDFLYLFGTAYNESFTEATVKAAFQVTGVYPFNKNAISAKQMKPSTTLSVKGEFPLPQPSPVR</sequence>
<name>A0A0C9XY78_9AGAR</name>
<reference evidence="3" key="2">
    <citation type="submission" date="2015-01" db="EMBL/GenBank/DDBJ databases">
        <title>Evolutionary Origins and Diversification of the Mycorrhizal Mutualists.</title>
        <authorList>
            <consortium name="DOE Joint Genome Institute"/>
            <consortium name="Mycorrhizal Genomics Consortium"/>
            <person name="Kohler A."/>
            <person name="Kuo A."/>
            <person name="Nagy L.G."/>
            <person name="Floudas D."/>
            <person name="Copeland A."/>
            <person name="Barry K.W."/>
            <person name="Cichocki N."/>
            <person name="Veneault-Fourrey C."/>
            <person name="LaButti K."/>
            <person name="Lindquist E.A."/>
            <person name="Lipzen A."/>
            <person name="Lundell T."/>
            <person name="Morin E."/>
            <person name="Murat C."/>
            <person name="Riley R."/>
            <person name="Ohm R."/>
            <person name="Sun H."/>
            <person name="Tunlid A."/>
            <person name="Henrissat B."/>
            <person name="Grigoriev I.V."/>
            <person name="Hibbett D.S."/>
            <person name="Martin F."/>
        </authorList>
    </citation>
    <scope>NUCLEOTIDE SEQUENCE [LARGE SCALE GENOMIC DNA]</scope>
    <source>
        <strain evidence="3">LaAM-08-1</strain>
    </source>
</reference>
<dbReference type="AlphaFoldDB" id="A0A0C9XY78"/>
<dbReference type="EMBL" id="KN838589">
    <property type="protein sequence ID" value="KIK02647.1"/>
    <property type="molecule type" value="Genomic_DNA"/>
</dbReference>
<accession>A0A0C9XY78</accession>
<dbReference type="GO" id="GO:0005634">
    <property type="term" value="C:nucleus"/>
    <property type="evidence" value="ECO:0007669"/>
    <property type="project" value="TreeGrafter"/>
</dbReference>
<evidence type="ECO:0000313" key="3">
    <source>
        <dbReference type="Proteomes" id="UP000054477"/>
    </source>
</evidence>
<dbReference type="InterPro" id="IPR036397">
    <property type="entry name" value="RNaseH_sf"/>
</dbReference>
<dbReference type="InterPro" id="IPR004875">
    <property type="entry name" value="DDE_SF_endonuclease_dom"/>
</dbReference>
<dbReference type="OrthoDB" id="2917041at2759"/>
<dbReference type="PANTHER" id="PTHR19303:SF74">
    <property type="entry name" value="POGO TRANSPOSABLE ELEMENT WITH KRAB DOMAIN"/>
    <property type="match status" value="1"/>
</dbReference>
<evidence type="ECO:0000259" key="1">
    <source>
        <dbReference type="Pfam" id="PF03184"/>
    </source>
</evidence>
<dbReference type="HOGENOM" id="CLU_013929_2_2_1"/>
<organism evidence="2 3">
    <name type="scientific">Laccaria amethystina LaAM-08-1</name>
    <dbReference type="NCBI Taxonomy" id="1095629"/>
    <lineage>
        <taxon>Eukaryota</taxon>
        <taxon>Fungi</taxon>
        <taxon>Dikarya</taxon>
        <taxon>Basidiomycota</taxon>
        <taxon>Agaricomycotina</taxon>
        <taxon>Agaricomycetes</taxon>
        <taxon>Agaricomycetidae</taxon>
        <taxon>Agaricales</taxon>
        <taxon>Agaricineae</taxon>
        <taxon>Hydnangiaceae</taxon>
        <taxon>Laccaria</taxon>
    </lineage>
</organism>
<dbReference type="InterPro" id="IPR050863">
    <property type="entry name" value="CenT-Element_Derived"/>
</dbReference>
<dbReference type="GO" id="GO:0003677">
    <property type="term" value="F:DNA binding"/>
    <property type="evidence" value="ECO:0007669"/>
    <property type="project" value="TreeGrafter"/>
</dbReference>
<dbReference type="STRING" id="1095629.A0A0C9XY78"/>
<feature type="non-terminal residue" evidence="2">
    <location>
        <position position="1"/>
    </location>
</feature>
<feature type="domain" description="DDE-1" evidence="1">
    <location>
        <begin position="41"/>
        <end position="199"/>
    </location>
</feature>
<evidence type="ECO:0000313" key="2">
    <source>
        <dbReference type="EMBL" id="KIK02647.1"/>
    </source>
</evidence>
<protein>
    <recommendedName>
        <fullName evidence="1">DDE-1 domain-containing protein</fullName>
    </recommendedName>
</protein>
<feature type="non-terminal residue" evidence="2">
    <location>
        <position position="238"/>
    </location>
</feature>
<dbReference type="PANTHER" id="PTHR19303">
    <property type="entry name" value="TRANSPOSON"/>
    <property type="match status" value="1"/>
</dbReference>
<proteinExistence type="predicted"/>
<dbReference type="Pfam" id="PF03184">
    <property type="entry name" value="DDE_1"/>
    <property type="match status" value="1"/>
</dbReference>